<feature type="domain" description="CCHC-type" evidence="2">
    <location>
        <begin position="169"/>
        <end position="185"/>
    </location>
</feature>
<evidence type="ECO:0000256" key="1">
    <source>
        <dbReference type="SAM" id="MobiDB-lite"/>
    </source>
</evidence>
<feature type="region of interest" description="Disordered" evidence="1">
    <location>
        <begin position="265"/>
        <end position="295"/>
    </location>
</feature>
<dbReference type="OrthoDB" id="5715156at2759"/>
<feature type="region of interest" description="Disordered" evidence="1">
    <location>
        <begin position="1"/>
        <end position="31"/>
    </location>
</feature>
<evidence type="ECO:0000313" key="4">
    <source>
        <dbReference type="Proteomes" id="UP000187283"/>
    </source>
</evidence>
<dbReference type="InterPro" id="IPR036875">
    <property type="entry name" value="Znf_CCHC_sf"/>
</dbReference>
<dbReference type="GO" id="GO:0003676">
    <property type="term" value="F:nucleic acid binding"/>
    <property type="evidence" value="ECO:0007669"/>
    <property type="project" value="InterPro"/>
</dbReference>
<keyword evidence="4" id="KW-1185">Reference proteome</keyword>
<reference evidence="3 4" key="1">
    <citation type="submission" date="2017-01" db="EMBL/GenBank/DDBJ databases">
        <authorList>
            <person name="Mah S.A."/>
            <person name="Swanson W.J."/>
            <person name="Moy G.W."/>
            <person name="Vacquier V.D."/>
        </authorList>
    </citation>
    <scope>NUCLEOTIDE SEQUENCE [LARGE SCALE GENOMIC DNA]</scope>
    <source>
        <strain evidence="3 4">GSMNP</strain>
    </source>
</reference>
<dbReference type="EMBL" id="LSSN01005008">
    <property type="protein sequence ID" value="OMJ10430.1"/>
    <property type="molecule type" value="Genomic_DNA"/>
</dbReference>
<name>A0A1R1X762_9FUNG</name>
<gene>
    <name evidence="3" type="ORF">AYI70_g10337</name>
</gene>
<dbReference type="AlphaFoldDB" id="A0A1R1X762"/>
<comment type="caution">
    <text evidence="3">The sequence shown here is derived from an EMBL/GenBank/DDBJ whole genome shotgun (WGS) entry which is preliminary data.</text>
</comment>
<dbReference type="SUPFAM" id="SSF57756">
    <property type="entry name" value="Retrovirus zinc finger-like domains"/>
    <property type="match status" value="1"/>
</dbReference>
<organism evidence="3 4">
    <name type="scientific">Smittium culicis</name>
    <dbReference type="NCBI Taxonomy" id="133412"/>
    <lineage>
        <taxon>Eukaryota</taxon>
        <taxon>Fungi</taxon>
        <taxon>Fungi incertae sedis</taxon>
        <taxon>Zoopagomycota</taxon>
        <taxon>Kickxellomycotina</taxon>
        <taxon>Harpellomycetes</taxon>
        <taxon>Harpellales</taxon>
        <taxon>Legeriomycetaceae</taxon>
        <taxon>Smittium</taxon>
    </lineage>
</organism>
<feature type="region of interest" description="Disordered" evidence="1">
    <location>
        <begin position="354"/>
        <end position="379"/>
    </location>
</feature>
<feature type="compositionally biased region" description="Low complexity" evidence="1">
    <location>
        <begin position="1"/>
        <end position="15"/>
    </location>
</feature>
<evidence type="ECO:0000313" key="3">
    <source>
        <dbReference type="EMBL" id="OMJ10430.1"/>
    </source>
</evidence>
<feature type="region of interest" description="Disordered" evidence="1">
    <location>
        <begin position="403"/>
        <end position="424"/>
    </location>
</feature>
<sequence>METSHNSNQNQPSQSWAKVVNSNQKPPDIQGVGIRKKLIGKNPNYKPVSLLEMVSGSKPNNKKILCMGGTPFKLGHRINDHGVDTDLVIESILEQLGLSVWEVAQSIYNELKKVGEVIDITALKHIKFNTYPSKSLKIVLKTKNDKDIPSTLSINESQIVLLWKGGQDICTYCKKIDHWKNQCPEIRLKNEKKLKRARESNPKNIIKKIFVKETLPNKNNNRGTSNSKKEDISTIQLEKDVVNGEPKSENTISLVDRVAPINISSQLDSPNFENSKGKDNNTNNENKENLQEEPENTKIKNKLPDIDYGLVREPISIFDRKNLKNSGIRKTLNRLNIMEAKFKKSKESKLIIKKKKREKDSADKPKHLASNIEQPSKVGTFVKTFETPVTHDEATNDPKVKEYNEVGEEETNLDTSNRKKNLNSENIEIEIEDSVVNSMSIE</sequence>
<proteinExistence type="predicted"/>
<dbReference type="InterPro" id="IPR001878">
    <property type="entry name" value="Znf_CCHC"/>
</dbReference>
<dbReference type="GO" id="GO:0008270">
    <property type="term" value="F:zinc ion binding"/>
    <property type="evidence" value="ECO:0007669"/>
    <property type="project" value="InterPro"/>
</dbReference>
<dbReference type="SMART" id="SM00343">
    <property type="entry name" value="ZnF_C2HC"/>
    <property type="match status" value="1"/>
</dbReference>
<protein>
    <recommendedName>
        <fullName evidence="2">CCHC-type domain-containing protein</fullName>
    </recommendedName>
</protein>
<feature type="compositionally biased region" description="Basic and acidic residues" evidence="1">
    <location>
        <begin position="275"/>
        <end position="295"/>
    </location>
</feature>
<accession>A0A1R1X762</accession>
<dbReference type="Proteomes" id="UP000187283">
    <property type="component" value="Unassembled WGS sequence"/>
</dbReference>
<evidence type="ECO:0000259" key="2">
    <source>
        <dbReference type="SMART" id="SM00343"/>
    </source>
</evidence>